<comment type="caution">
    <text evidence="2">The sequence shown here is derived from an EMBL/GenBank/DDBJ whole genome shotgun (WGS) entry which is preliminary data.</text>
</comment>
<reference evidence="2 3" key="1">
    <citation type="submission" date="2016-10" db="EMBL/GenBank/DDBJ databases">
        <title>Rodentibacter gen. nov. and new species.</title>
        <authorList>
            <person name="Christensen H."/>
        </authorList>
    </citation>
    <scope>NUCLEOTIDE SEQUENCE [LARGE SCALE GENOMIC DNA]</scope>
    <source>
        <strain evidence="2 3">H1987082031</strain>
    </source>
</reference>
<gene>
    <name evidence="2" type="ORF">BKK52_07350</name>
</gene>
<dbReference type="OrthoDB" id="9802846at2"/>
<dbReference type="EMBL" id="MLHL01000039">
    <property type="protein sequence ID" value="OOF47962.1"/>
    <property type="molecule type" value="Genomic_DNA"/>
</dbReference>
<evidence type="ECO:0000313" key="3">
    <source>
        <dbReference type="Proteomes" id="UP000189161"/>
    </source>
</evidence>
<dbReference type="AlphaFoldDB" id="A0A1V3IZR6"/>
<name>A0A1V3IZR6_9PAST</name>
<organism evidence="2 3">
    <name type="scientific">Rodentibacter trehalosifermentans</name>
    <dbReference type="NCBI Taxonomy" id="1908263"/>
    <lineage>
        <taxon>Bacteria</taxon>
        <taxon>Pseudomonadati</taxon>
        <taxon>Pseudomonadota</taxon>
        <taxon>Gammaproteobacteria</taxon>
        <taxon>Pasteurellales</taxon>
        <taxon>Pasteurellaceae</taxon>
        <taxon>Rodentibacter</taxon>
    </lineage>
</organism>
<proteinExistence type="predicted"/>
<dbReference type="SUPFAM" id="SSF160719">
    <property type="entry name" value="gpW/gp25-like"/>
    <property type="match status" value="1"/>
</dbReference>
<dbReference type="InterPro" id="IPR007048">
    <property type="entry name" value="IraD/Gp25-like"/>
</dbReference>
<evidence type="ECO:0000313" key="2">
    <source>
        <dbReference type="EMBL" id="OOF47962.1"/>
    </source>
</evidence>
<accession>A0A1V3IZR6</accession>
<evidence type="ECO:0000259" key="1">
    <source>
        <dbReference type="Pfam" id="PF04965"/>
    </source>
</evidence>
<dbReference type="Proteomes" id="UP000189161">
    <property type="component" value="Unassembled WGS sequence"/>
</dbReference>
<dbReference type="RefSeq" id="WP_077478411.1">
    <property type="nucleotide sequence ID" value="NZ_MLHL01000039.1"/>
</dbReference>
<keyword evidence="3" id="KW-1185">Reference proteome</keyword>
<sequence>MNRYTGEKLTDEGQHIKQSIADILLTPIGSRIQRREYGSLIPMLIDRPISRILMLQLAACAVTAINRWEPRVQITQFKPQLTERGITASYVVRYRKNNQEIRNEQLLLGGKQ</sequence>
<dbReference type="Pfam" id="PF04965">
    <property type="entry name" value="GPW_gp25"/>
    <property type="match status" value="1"/>
</dbReference>
<protein>
    <submittedName>
        <fullName evidence="2">Baseplate assembly protein W</fullName>
    </submittedName>
</protein>
<dbReference type="Gene3D" id="3.10.450.40">
    <property type="match status" value="1"/>
</dbReference>
<feature type="domain" description="IraD/Gp25-like" evidence="1">
    <location>
        <begin position="13"/>
        <end position="78"/>
    </location>
</feature>